<comment type="caution">
    <text evidence="3">The sequence shown here is derived from an EMBL/GenBank/DDBJ whole genome shotgun (WGS) entry which is preliminary data.</text>
</comment>
<keyword evidence="1" id="KW-0175">Coiled coil</keyword>
<proteinExistence type="predicted"/>
<keyword evidence="4" id="KW-1185">Reference proteome</keyword>
<accession>A0A5C5ZX01</accession>
<dbReference type="EMBL" id="SJPN01000016">
    <property type="protein sequence ID" value="TWT91507.1"/>
    <property type="molecule type" value="Genomic_DNA"/>
</dbReference>
<protein>
    <submittedName>
        <fullName evidence="3">Uncharacterized protein</fullName>
    </submittedName>
</protein>
<evidence type="ECO:0000313" key="4">
    <source>
        <dbReference type="Proteomes" id="UP000320176"/>
    </source>
</evidence>
<name>A0A5C5ZX01_9BACT</name>
<dbReference type="AlphaFoldDB" id="A0A5C5ZX01"/>
<gene>
    <name evidence="3" type="ORF">Pla52n_65980</name>
</gene>
<dbReference type="RefSeq" id="WP_146523493.1">
    <property type="nucleotide sequence ID" value="NZ_CP151726.1"/>
</dbReference>
<keyword evidence="2" id="KW-0812">Transmembrane</keyword>
<feature type="coiled-coil region" evidence="1">
    <location>
        <begin position="118"/>
        <end position="152"/>
    </location>
</feature>
<evidence type="ECO:0000256" key="2">
    <source>
        <dbReference type="SAM" id="Phobius"/>
    </source>
</evidence>
<sequence>MNKHDSPAENTEELLDRITSELRNQAIPPMPAHLTQRVREFHHIVRPNASMWAKHSRKFALLAVAATLVVAVTAAWSLLTRQRSAPGDRVAIESTNAPPRNDAVSAIATLDVMQVLSFTELSDELDQFDLEIQQLKREAQQLDARHEQKSILQLIAKLEDHLTLASVGN</sequence>
<reference evidence="3 4" key="1">
    <citation type="submission" date="2019-02" db="EMBL/GenBank/DDBJ databases">
        <title>Deep-cultivation of Planctomycetes and their phenomic and genomic characterization uncovers novel biology.</title>
        <authorList>
            <person name="Wiegand S."/>
            <person name="Jogler M."/>
            <person name="Boedeker C."/>
            <person name="Pinto D."/>
            <person name="Vollmers J."/>
            <person name="Rivas-Marin E."/>
            <person name="Kohn T."/>
            <person name="Peeters S.H."/>
            <person name="Heuer A."/>
            <person name="Rast P."/>
            <person name="Oberbeckmann S."/>
            <person name="Bunk B."/>
            <person name="Jeske O."/>
            <person name="Meyerdierks A."/>
            <person name="Storesund J.E."/>
            <person name="Kallscheuer N."/>
            <person name="Luecker S."/>
            <person name="Lage O.M."/>
            <person name="Pohl T."/>
            <person name="Merkel B.J."/>
            <person name="Hornburger P."/>
            <person name="Mueller R.-W."/>
            <person name="Bruemmer F."/>
            <person name="Labrenz M."/>
            <person name="Spormann A.M."/>
            <person name="Op Den Camp H."/>
            <person name="Overmann J."/>
            <person name="Amann R."/>
            <person name="Jetten M.S.M."/>
            <person name="Mascher T."/>
            <person name="Medema M.H."/>
            <person name="Devos D.P."/>
            <person name="Kaster A.-K."/>
            <person name="Ovreas L."/>
            <person name="Rohde M."/>
            <person name="Galperin M.Y."/>
            <person name="Jogler C."/>
        </authorList>
    </citation>
    <scope>NUCLEOTIDE SEQUENCE [LARGE SCALE GENOMIC DNA]</scope>
    <source>
        <strain evidence="3 4">Pla52n</strain>
    </source>
</reference>
<dbReference type="Proteomes" id="UP000320176">
    <property type="component" value="Unassembled WGS sequence"/>
</dbReference>
<organism evidence="3 4">
    <name type="scientific">Stieleria varia</name>
    <dbReference type="NCBI Taxonomy" id="2528005"/>
    <lineage>
        <taxon>Bacteria</taxon>
        <taxon>Pseudomonadati</taxon>
        <taxon>Planctomycetota</taxon>
        <taxon>Planctomycetia</taxon>
        <taxon>Pirellulales</taxon>
        <taxon>Pirellulaceae</taxon>
        <taxon>Stieleria</taxon>
    </lineage>
</organism>
<feature type="transmembrane region" description="Helical" evidence="2">
    <location>
        <begin position="59"/>
        <end position="79"/>
    </location>
</feature>
<keyword evidence="2" id="KW-0472">Membrane</keyword>
<keyword evidence="2" id="KW-1133">Transmembrane helix</keyword>
<evidence type="ECO:0000256" key="1">
    <source>
        <dbReference type="SAM" id="Coils"/>
    </source>
</evidence>
<evidence type="ECO:0000313" key="3">
    <source>
        <dbReference type="EMBL" id="TWT91507.1"/>
    </source>
</evidence>